<proteinExistence type="predicted"/>
<dbReference type="eggNOG" id="ENOG503498K">
    <property type="taxonomic scope" value="Bacteria"/>
</dbReference>
<dbReference type="AlphaFoldDB" id="A8M8G8"/>
<protein>
    <recommendedName>
        <fullName evidence="3">TrbC/VIRB2 family protein</fullName>
    </recommendedName>
</protein>
<keyword evidence="1" id="KW-1133">Transmembrane helix</keyword>
<accession>A8M8G8</accession>
<gene>
    <name evidence="2" type="ordered locus">Sare_4733</name>
</gene>
<name>A8M8G8_SALAI</name>
<reference evidence="2" key="1">
    <citation type="submission" date="2007-10" db="EMBL/GenBank/DDBJ databases">
        <title>Complete sequence of Salinispora arenicola CNS-205.</title>
        <authorList>
            <consortium name="US DOE Joint Genome Institute"/>
            <person name="Copeland A."/>
            <person name="Lucas S."/>
            <person name="Lapidus A."/>
            <person name="Barry K."/>
            <person name="Glavina del Rio T."/>
            <person name="Dalin E."/>
            <person name="Tice H."/>
            <person name="Pitluck S."/>
            <person name="Foster B."/>
            <person name="Schmutz J."/>
            <person name="Larimer F."/>
            <person name="Land M."/>
            <person name="Hauser L."/>
            <person name="Kyrpides N."/>
            <person name="Ivanova N."/>
            <person name="Jensen P.R."/>
            <person name="Moore B.S."/>
            <person name="Penn K."/>
            <person name="Jenkins C."/>
            <person name="Udwary D."/>
            <person name="Xiang L."/>
            <person name="Gontang E."/>
            <person name="Richardson P."/>
        </authorList>
    </citation>
    <scope>NUCLEOTIDE SEQUENCE [LARGE SCALE GENOMIC DNA]</scope>
    <source>
        <strain evidence="2">CNS-205</strain>
    </source>
</reference>
<organism evidence="2">
    <name type="scientific">Salinispora arenicola (strain CNS-205)</name>
    <dbReference type="NCBI Taxonomy" id="391037"/>
    <lineage>
        <taxon>Bacteria</taxon>
        <taxon>Bacillati</taxon>
        <taxon>Actinomycetota</taxon>
        <taxon>Actinomycetes</taxon>
        <taxon>Micromonosporales</taxon>
        <taxon>Micromonosporaceae</taxon>
        <taxon>Salinispora</taxon>
    </lineage>
</organism>
<dbReference type="KEGG" id="saq:Sare_4733"/>
<sequence>MTTAAAWPRRKHRSRQACPLHRRGVAGREMGRFPVIAIELTEAASSAAHALATHALAALSSTPLAEPAPTGIDTEGVVAFFASKIAPILLAVLGVIFIGRASRGEISKVLTSSAIAIVGLAFIAGAATLFFVGDYLIDLIFE</sequence>
<evidence type="ECO:0008006" key="3">
    <source>
        <dbReference type="Google" id="ProtNLM"/>
    </source>
</evidence>
<keyword evidence="1" id="KW-0812">Transmembrane</keyword>
<evidence type="ECO:0000313" key="2">
    <source>
        <dbReference type="EMBL" id="ABW00487.1"/>
    </source>
</evidence>
<feature type="transmembrane region" description="Helical" evidence="1">
    <location>
        <begin position="110"/>
        <end position="132"/>
    </location>
</feature>
<feature type="transmembrane region" description="Helical" evidence="1">
    <location>
        <begin position="77"/>
        <end position="98"/>
    </location>
</feature>
<keyword evidence="1" id="KW-0472">Membrane</keyword>
<dbReference type="EMBL" id="CP000850">
    <property type="protein sequence ID" value="ABW00487.1"/>
    <property type="molecule type" value="Genomic_DNA"/>
</dbReference>
<dbReference type="STRING" id="391037.Sare_4733"/>
<dbReference type="HOGENOM" id="CLU_151322_0_0_11"/>
<evidence type="ECO:0000256" key="1">
    <source>
        <dbReference type="SAM" id="Phobius"/>
    </source>
</evidence>